<dbReference type="InterPro" id="IPR001164">
    <property type="entry name" value="ArfGAP_dom"/>
</dbReference>
<reference evidence="7 8" key="1">
    <citation type="journal article" date="2020" name="Nat. Commun.">
        <title>Genome of Tripterygium wilfordii and identification of cytochrome P450 involved in triptolide biosynthesis.</title>
        <authorList>
            <person name="Tu L."/>
            <person name="Su P."/>
            <person name="Zhang Z."/>
            <person name="Gao L."/>
            <person name="Wang J."/>
            <person name="Hu T."/>
            <person name="Zhou J."/>
            <person name="Zhang Y."/>
            <person name="Zhao Y."/>
            <person name="Liu Y."/>
            <person name="Song Y."/>
            <person name="Tong Y."/>
            <person name="Lu Y."/>
            <person name="Yang J."/>
            <person name="Xu C."/>
            <person name="Jia M."/>
            <person name="Peters R.J."/>
            <person name="Huang L."/>
            <person name="Gao W."/>
        </authorList>
    </citation>
    <scope>NUCLEOTIDE SEQUENCE [LARGE SCALE GENOMIC DNA]</scope>
    <source>
        <strain evidence="8">cv. XIE 37</strain>
        <tissue evidence="7">Leaf</tissue>
    </source>
</reference>
<feature type="region of interest" description="Disordered" evidence="5">
    <location>
        <begin position="322"/>
        <end position="361"/>
    </location>
</feature>
<comment type="caution">
    <text evidence="7">The sequence shown here is derived from an EMBL/GenBank/DDBJ whole genome shotgun (WGS) entry which is preliminary data.</text>
</comment>
<dbReference type="InterPro" id="IPR038508">
    <property type="entry name" value="ArfGAP_dom_sf"/>
</dbReference>
<dbReference type="SMART" id="SM00105">
    <property type="entry name" value="ArfGap"/>
    <property type="match status" value="1"/>
</dbReference>
<dbReference type="OrthoDB" id="6036at2759"/>
<evidence type="ECO:0000259" key="6">
    <source>
        <dbReference type="PROSITE" id="PS50115"/>
    </source>
</evidence>
<dbReference type="PANTHER" id="PTHR46085:SF16">
    <property type="entry name" value="ARFGAP_RECO-LIKE ZINC FINGER DOMAIN-CONTAINING PROTEIN"/>
    <property type="match status" value="1"/>
</dbReference>
<dbReference type="Proteomes" id="UP000593562">
    <property type="component" value="Unassembled WGS sequence"/>
</dbReference>
<evidence type="ECO:0000256" key="2">
    <source>
        <dbReference type="ARBA" id="ARBA00022771"/>
    </source>
</evidence>
<evidence type="ECO:0000256" key="3">
    <source>
        <dbReference type="ARBA" id="ARBA00022833"/>
    </source>
</evidence>
<feature type="compositionally biased region" description="Basic and acidic residues" evidence="5">
    <location>
        <begin position="220"/>
        <end position="234"/>
    </location>
</feature>
<organism evidence="7 8">
    <name type="scientific">Tripterygium wilfordii</name>
    <name type="common">Thunder God vine</name>
    <dbReference type="NCBI Taxonomy" id="458696"/>
    <lineage>
        <taxon>Eukaryota</taxon>
        <taxon>Viridiplantae</taxon>
        <taxon>Streptophyta</taxon>
        <taxon>Embryophyta</taxon>
        <taxon>Tracheophyta</taxon>
        <taxon>Spermatophyta</taxon>
        <taxon>Magnoliopsida</taxon>
        <taxon>eudicotyledons</taxon>
        <taxon>Gunneridae</taxon>
        <taxon>Pentapetalae</taxon>
        <taxon>rosids</taxon>
        <taxon>fabids</taxon>
        <taxon>Celastrales</taxon>
        <taxon>Celastraceae</taxon>
        <taxon>Tripterygium</taxon>
    </lineage>
</organism>
<feature type="compositionally biased region" description="Low complexity" evidence="5">
    <location>
        <begin position="342"/>
        <end position="355"/>
    </location>
</feature>
<dbReference type="GO" id="GO:0005096">
    <property type="term" value="F:GTPase activator activity"/>
    <property type="evidence" value="ECO:0007669"/>
    <property type="project" value="InterPro"/>
</dbReference>
<dbReference type="InterPro" id="IPR044820">
    <property type="entry name" value="AGD14-like"/>
</dbReference>
<evidence type="ECO:0000313" key="8">
    <source>
        <dbReference type="Proteomes" id="UP000593562"/>
    </source>
</evidence>
<feature type="compositionally biased region" description="Basic and acidic residues" evidence="5">
    <location>
        <begin position="277"/>
        <end position="291"/>
    </location>
</feature>
<proteinExistence type="predicted"/>
<dbReference type="CDD" id="cd08838">
    <property type="entry name" value="ArfGap_AGFG"/>
    <property type="match status" value="1"/>
</dbReference>
<evidence type="ECO:0000256" key="4">
    <source>
        <dbReference type="PROSITE-ProRule" id="PRU00288"/>
    </source>
</evidence>
<gene>
    <name evidence="7" type="ORF">HS088_TW23G00953</name>
</gene>
<evidence type="ECO:0000313" key="7">
    <source>
        <dbReference type="EMBL" id="KAF5726212.1"/>
    </source>
</evidence>
<dbReference type="FunCoup" id="A0A7J7BWG1">
    <property type="interactions" value="877"/>
</dbReference>
<feature type="compositionally biased region" description="Low complexity" evidence="5">
    <location>
        <begin position="508"/>
        <end position="519"/>
    </location>
</feature>
<feature type="region of interest" description="Disordered" evidence="5">
    <location>
        <begin position="423"/>
        <end position="444"/>
    </location>
</feature>
<dbReference type="GO" id="GO:0008270">
    <property type="term" value="F:zinc ion binding"/>
    <property type="evidence" value="ECO:0007669"/>
    <property type="project" value="UniProtKB-KW"/>
</dbReference>
<feature type="region of interest" description="Disordered" evidence="5">
    <location>
        <begin position="220"/>
        <end position="309"/>
    </location>
</feature>
<evidence type="ECO:0000256" key="5">
    <source>
        <dbReference type="SAM" id="MobiDB-lite"/>
    </source>
</evidence>
<dbReference type="PRINTS" id="PR00405">
    <property type="entry name" value="REVINTRACTNG"/>
</dbReference>
<name>A0A7J7BWG1_TRIWF</name>
<keyword evidence="1" id="KW-0479">Metal-binding</keyword>
<evidence type="ECO:0000256" key="1">
    <source>
        <dbReference type="ARBA" id="ARBA00022723"/>
    </source>
</evidence>
<dbReference type="PANTHER" id="PTHR46085">
    <property type="entry name" value="ARFGAP/RECO-RELATED"/>
    <property type="match status" value="1"/>
</dbReference>
<sequence length="751" mass="81715">MKEEEKIERTIRGLLKLPENRRCINCNSLGPQYVCTTFNTFVCTNCGGIHREFTHRVKSVSMAKFNAEEVSALQAGGNERARQIYFKEWNSQRNSYPDGSNLYRLRDFIKHVYVDRKYTGERIAEDLHERSTEKLARLRLRDKEGCNESRKVNAYGSPSYEDRCELNGRSGTARRSEDRSFRYYYDERRSPRYAPGSSRNGGFKRSPARFEIVDDRFRDDGFGRRRQSDSRRFSNSESRVGNKSPERQNSVDQFTSSVVRPAKDILGENGQPIRAGESSKENNRNGTEDRIQNQNTASYGKPGSVDGNHQEIKAQNSESLIDFNSEPEPSNAAAAQIQQGHSANVSGNSSSSEFSAPEKARQAPITNTLESLLFELSVPSFPPVGNAPEIPSSNNAPSTASKCYVPEGNVSAAAPAEQMPRSFLSSGASRTPSTTNEATQPPLSALEGHISDSTLFDNFTDSRTAISTNLSVQPSNDVPLQAEHDFTSDSTVKVPDAQQISSVQQNQPSASPLANSNSAVQETARPMESINNQPYTPSDVAKAQLDSDPSAELSFPGISVLTQETGSGVESKTTIQAEAKSTGRKELPADLFTATYSAAPASFQGWQTYQPHVGGYNMQHYPNSMHMPAYPNAAKSANPFDLNSEVAGVQSPPFPSIVPLQGADADVSVPTGLGPNAHLSGMIPQSHSYASAVPPGAYMGQQSHHYTTPSRPQGVGGGAAFGSFDMAQQLTGRYSNCSPDSFTSPGGNPFG</sequence>
<dbReference type="PROSITE" id="PS50115">
    <property type="entry name" value="ARFGAP"/>
    <property type="match status" value="1"/>
</dbReference>
<dbReference type="FunFam" id="1.10.220.150:FF:000005">
    <property type="entry name" value="Arf-GAP domain and FG repeat-containing protein 1"/>
    <property type="match status" value="1"/>
</dbReference>
<dbReference type="Pfam" id="PF01412">
    <property type="entry name" value="ArfGap"/>
    <property type="match status" value="1"/>
</dbReference>
<dbReference type="Gene3D" id="1.10.220.150">
    <property type="entry name" value="Arf GTPase activating protein"/>
    <property type="match status" value="1"/>
</dbReference>
<feature type="compositionally biased region" description="Polar residues" evidence="5">
    <location>
        <begin position="423"/>
        <end position="442"/>
    </location>
</feature>
<keyword evidence="2 4" id="KW-0863">Zinc-finger</keyword>
<keyword evidence="3" id="KW-0862">Zinc</keyword>
<dbReference type="SUPFAM" id="SSF57863">
    <property type="entry name" value="ArfGap/RecO-like zinc finger"/>
    <property type="match status" value="1"/>
</dbReference>
<dbReference type="AlphaFoldDB" id="A0A7J7BWG1"/>
<dbReference type="EMBL" id="JAAARO010000023">
    <property type="protein sequence ID" value="KAF5726212.1"/>
    <property type="molecule type" value="Genomic_DNA"/>
</dbReference>
<feature type="region of interest" description="Disordered" evidence="5">
    <location>
        <begin position="499"/>
        <end position="523"/>
    </location>
</feature>
<protein>
    <submittedName>
        <fullName evidence="7">ADP-ribosylation factor GTPase-activating protein AGD14</fullName>
    </submittedName>
</protein>
<accession>A0A7J7BWG1</accession>
<feature type="domain" description="Arf-GAP" evidence="6">
    <location>
        <begin position="8"/>
        <end position="126"/>
    </location>
</feature>
<dbReference type="InParanoid" id="A0A7J7BWG1"/>
<keyword evidence="8" id="KW-1185">Reference proteome</keyword>
<feature type="compositionally biased region" description="Polar residues" evidence="5">
    <location>
        <begin position="235"/>
        <end position="258"/>
    </location>
</feature>
<dbReference type="InterPro" id="IPR037278">
    <property type="entry name" value="ARFGAP/RecO"/>
</dbReference>